<evidence type="ECO:0000313" key="2">
    <source>
        <dbReference type="EMBL" id="WUO45913.1"/>
    </source>
</evidence>
<dbReference type="InterPro" id="IPR007466">
    <property type="entry name" value="Peptidyl-Arg-deiminase_porph"/>
</dbReference>
<dbReference type="Pfam" id="PF04371">
    <property type="entry name" value="PAD_porph"/>
    <property type="match status" value="1"/>
</dbReference>
<dbReference type="Gene3D" id="3.75.10.10">
    <property type="entry name" value="L-arginine/glycine Amidinotransferase, Chain A"/>
    <property type="match status" value="1"/>
</dbReference>
<accession>A0ABZ1RGN1</accession>
<dbReference type="RefSeq" id="WP_328775653.1">
    <property type="nucleotide sequence ID" value="NZ_CP108057.1"/>
</dbReference>
<reference evidence="2" key="1">
    <citation type="submission" date="2022-10" db="EMBL/GenBank/DDBJ databases">
        <title>The complete genomes of actinobacterial strains from the NBC collection.</title>
        <authorList>
            <person name="Joergensen T.S."/>
            <person name="Alvarez Arevalo M."/>
            <person name="Sterndorff E.B."/>
            <person name="Faurdal D."/>
            <person name="Vuksanovic O."/>
            <person name="Mourched A.-S."/>
            <person name="Charusanti P."/>
            <person name="Shaw S."/>
            <person name="Blin K."/>
            <person name="Weber T."/>
        </authorList>
    </citation>
    <scope>NUCLEOTIDE SEQUENCE</scope>
    <source>
        <strain evidence="2">NBC_00283</strain>
    </source>
</reference>
<keyword evidence="1" id="KW-0378">Hydrolase</keyword>
<protein>
    <submittedName>
        <fullName evidence="2">Agmatine deiminase family protein</fullName>
    </submittedName>
</protein>
<dbReference type="SUPFAM" id="SSF55909">
    <property type="entry name" value="Pentein"/>
    <property type="match status" value="1"/>
</dbReference>
<name>A0ABZ1RGN1_9ACTN</name>
<dbReference type="Proteomes" id="UP001432075">
    <property type="component" value="Chromosome"/>
</dbReference>
<sequence>MNPRMPAEWAEHDACLMAWPTRPALWGPAFEAAKQEYAAVARAIAAFEPVLMIAAPGLAEEARAACGTGSGSGAGSGAGIEVIELPIDDSWLRDSGPVFAHDEHGARVGIDFRFNAWGEKHYPWTADDKLASLLLDRLGTPRVHSSMILEGGAITVDGEGTLITTEQCLLHPNRNPRMSRAEIEDELGRRLGIEKVIWLPYGGLEDTETDGHVDGVAAYVGPAKVVVSLPEDPAHPDHARMRANLAVLEASTDARGRALEVVPLPQTAYGEVAGTRVEVGYLNFYLANGGCVVPVGGSPQDDAALAVLGAALPGRTVVGVPTPVLAYGGGGVHCITQQLPKEARA</sequence>
<evidence type="ECO:0000313" key="3">
    <source>
        <dbReference type="Proteomes" id="UP001432075"/>
    </source>
</evidence>
<dbReference type="EMBL" id="CP108057">
    <property type="protein sequence ID" value="WUO45913.1"/>
    <property type="molecule type" value="Genomic_DNA"/>
</dbReference>
<keyword evidence="3" id="KW-1185">Reference proteome</keyword>
<gene>
    <name evidence="2" type="ORF">OHU17_08735</name>
</gene>
<dbReference type="PANTHER" id="PTHR31377:SF0">
    <property type="entry name" value="AGMATINE DEIMINASE-RELATED"/>
    <property type="match status" value="1"/>
</dbReference>
<evidence type="ECO:0000256" key="1">
    <source>
        <dbReference type="ARBA" id="ARBA00022801"/>
    </source>
</evidence>
<dbReference type="PANTHER" id="PTHR31377">
    <property type="entry name" value="AGMATINE DEIMINASE-RELATED"/>
    <property type="match status" value="1"/>
</dbReference>
<proteinExistence type="predicted"/>
<organism evidence="2 3">
    <name type="scientific">Streptomyces goshikiensis</name>
    <dbReference type="NCBI Taxonomy" id="1942"/>
    <lineage>
        <taxon>Bacteria</taxon>
        <taxon>Bacillati</taxon>
        <taxon>Actinomycetota</taxon>
        <taxon>Actinomycetes</taxon>
        <taxon>Kitasatosporales</taxon>
        <taxon>Streptomycetaceae</taxon>
        <taxon>Streptomyces</taxon>
    </lineage>
</organism>